<keyword evidence="2" id="KW-0719">Serine esterase</keyword>
<keyword evidence="3" id="KW-0479">Metal-binding</keyword>
<dbReference type="OrthoDB" id="3039123at2759"/>
<evidence type="ECO:0000313" key="10">
    <source>
        <dbReference type="Proteomes" id="UP000813444"/>
    </source>
</evidence>
<dbReference type="EMBL" id="JAGPNK010000033">
    <property type="protein sequence ID" value="KAH7303462.1"/>
    <property type="molecule type" value="Genomic_DNA"/>
</dbReference>
<evidence type="ECO:0000256" key="6">
    <source>
        <dbReference type="ARBA" id="ARBA00022837"/>
    </source>
</evidence>
<dbReference type="GO" id="GO:0046872">
    <property type="term" value="F:metal ion binding"/>
    <property type="evidence" value="ECO:0007669"/>
    <property type="project" value="UniProtKB-KW"/>
</dbReference>
<dbReference type="EC" id="3.1.1.-" evidence="8"/>
<keyword evidence="4" id="KW-0732">Signal</keyword>
<proteinExistence type="inferred from homology"/>
<dbReference type="GO" id="GO:0030600">
    <property type="term" value="F:feruloyl esterase activity"/>
    <property type="evidence" value="ECO:0007669"/>
    <property type="project" value="UniProtKB-ARBA"/>
</dbReference>
<evidence type="ECO:0000256" key="8">
    <source>
        <dbReference type="RuleBase" id="RU361238"/>
    </source>
</evidence>
<evidence type="ECO:0000256" key="3">
    <source>
        <dbReference type="ARBA" id="ARBA00022723"/>
    </source>
</evidence>
<reference evidence="9" key="1">
    <citation type="journal article" date="2021" name="Nat. Commun.">
        <title>Genetic determinants of endophytism in the Arabidopsis root mycobiome.</title>
        <authorList>
            <person name="Mesny F."/>
            <person name="Miyauchi S."/>
            <person name="Thiergart T."/>
            <person name="Pickel B."/>
            <person name="Atanasova L."/>
            <person name="Karlsson M."/>
            <person name="Huettel B."/>
            <person name="Barry K.W."/>
            <person name="Haridas S."/>
            <person name="Chen C."/>
            <person name="Bauer D."/>
            <person name="Andreopoulos W."/>
            <person name="Pangilinan J."/>
            <person name="LaButti K."/>
            <person name="Riley R."/>
            <person name="Lipzen A."/>
            <person name="Clum A."/>
            <person name="Drula E."/>
            <person name="Henrissat B."/>
            <person name="Kohler A."/>
            <person name="Grigoriev I.V."/>
            <person name="Martin F.M."/>
            <person name="Hacquard S."/>
        </authorList>
    </citation>
    <scope>NUCLEOTIDE SEQUENCE</scope>
    <source>
        <strain evidence="9">MPI-CAGE-CH-0235</strain>
    </source>
</reference>
<evidence type="ECO:0000256" key="7">
    <source>
        <dbReference type="ARBA" id="ARBA00023157"/>
    </source>
</evidence>
<gene>
    <name evidence="9" type="ORF">B0I35DRAFT_485155</name>
</gene>
<protein>
    <recommendedName>
        <fullName evidence="8">Carboxylic ester hydrolase</fullName>
        <ecNumber evidence="8">3.1.1.-</ecNumber>
    </recommendedName>
</protein>
<dbReference type="Pfam" id="PF07519">
    <property type="entry name" value="Tannase"/>
    <property type="match status" value="2"/>
</dbReference>
<evidence type="ECO:0000313" key="9">
    <source>
        <dbReference type="EMBL" id="KAH7303462.1"/>
    </source>
</evidence>
<dbReference type="Proteomes" id="UP000813444">
    <property type="component" value="Unassembled WGS sequence"/>
</dbReference>
<evidence type="ECO:0000256" key="1">
    <source>
        <dbReference type="ARBA" id="ARBA00006249"/>
    </source>
</evidence>
<organism evidence="9 10">
    <name type="scientific">Stachybotrys elegans</name>
    <dbReference type="NCBI Taxonomy" id="80388"/>
    <lineage>
        <taxon>Eukaryota</taxon>
        <taxon>Fungi</taxon>
        <taxon>Dikarya</taxon>
        <taxon>Ascomycota</taxon>
        <taxon>Pezizomycotina</taxon>
        <taxon>Sordariomycetes</taxon>
        <taxon>Hypocreomycetidae</taxon>
        <taxon>Hypocreales</taxon>
        <taxon>Stachybotryaceae</taxon>
        <taxon>Stachybotrys</taxon>
    </lineage>
</organism>
<dbReference type="AlphaFoldDB" id="A0A8K0SBQ5"/>
<evidence type="ECO:0000256" key="5">
    <source>
        <dbReference type="ARBA" id="ARBA00022801"/>
    </source>
</evidence>
<dbReference type="InterPro" id="IPR029058">
    <property type="entry name" value="AB_hydrolase_fold"/>
</dbReference>
<dbReference type="InterPro" id="IPR011118">
    <property type="entry name" value="Tannase/feruloyl_esterase"/>
</dbReference>
<keyword evidence="5 8" id="KW-0378">Hydrolase</keyword>
<dbReference type="PANTHER" id="PTHR33938:SF2">
    <property type="entry name" value="CARBOXYLIC ESTER HYDROLASE"/>
    <property type="match status" value="1"/>
</dbReference>
<dbReference type="PANTHER" id="PTHR33938">
    <property type="entry name" value="FERULOYL ESTERASE B-RELATED"/>
    <property type="match status" value="1"/>
</dbReference>
<comment type="similarity">
    <text evidence="1 8">Belongs to the tannase family.</text>
</comment>
<evidence type="ECO:0000256" key="2">
    <source>
        <dbReference type="ARBA" id="ARBA00022487"/>
    </source>
</evidence>
<evidence type="ECO:0000256" key="4">
    <source>
        <dbReference type="ARBA" id="ARBA00022729"/>
    </source>
</evidence>
<keyword evidence="10" id="KW-1185">Reference proteome</keyword>
<dbReference type="SUPFAM" id="SSF53474">
    <property type="entry name" value="alpha/beta-Hydrolases"/>
    <property type="match status" value="1"/>
</dbReference>
<keyword evidence="6" id="KW-0106">Calcium</keyword>
<sequence>MFGTVAATYQQPCTEGAFSALLRNRTDATVNFVHHVPQNGSFGEGESNLAFPANATQLPALCAVSINVKSSETSSYNFGLFLPDTLWNSRFLATGNGGLGGGVNWIDMGMFSQYGFATMSTDTGHSSNAGDGTWGFNAPESLNDWGYRAMHGSVVLSKDIIAGYYGSASEYSYFASCSNGGRQGLKEVQLYPDSFDAIAVGAPAWWATRQAAATTRWSTLNYPPSKPHHIDPSLFHLAAQEMVTQCDPQDGLVDGIISDPQGCNFDFGALLCKDPDSSSCFTPDQLDILQMLYSDWVHSDQSLVFPAASLGADMAIMTNFPVPIGFHPFQYWIYNNTDWDYMHINYSDVQFADQVDPGNANTDNFDLSPYLERGGKIIMYHGNDDPLIGARSSLYFYNQVRKTLEPRGVDLDDFFRFYLVPGMGHCFGSSVAPWYIGGGFQTVTGATHSVPGYEDAKHDVILAMQQWAEAGVAPDALIASKFVGDDVSKGLERQRPICVYPEQAKYVGGDPDKAESWRCASLYKE</sequence>
<comment type="caution">
    <text evidence="9">The sequence shown here is derived from an EMBL/GenBank/DDBJ whole genome shotgun (WGS) entry which is preliminary data.</text>
</comment>
<name>A0A8K0SBQ5_9HYPO</name>
<accession>A0A8K0SBQ5</accession>
<keyword evidence="7" id="KW-1015">Disulfide bond</keyword>